<dbReference type="AlphaFoldDB" id="A0A6G1BM90"/>
<comment type="caution">
    <text evidence="1">The sequence shown here is derived from an EMBL/GenBank/DDBJ whole genome shotgun (WGS) entry which is preliminary data.</text>
</comment>
<reference evidence="1 2" key="1">
    <citation type="submission" date="2019-11" db="EMBL/GenBank/DDBJ databases">
        <title>Whole genome sequence of Oryza granulata.</title>
        <authorList>
            <person name="Li W."/>
        </authorList>
    </citation>
    <scope>NUCLEOTIDE SEQUENCE [LARGE SCALE GENOMIC DNA]</scope>
    <source>
        <strain evidence="2">cv. Menghai</strain>
        <tissue evidence="1">Leaf</tissue>
    </source>
</reference>
<protein>
    <submittedName>
        <fullName evidence="1">Uncharacterized protein</fullName>
    </submittedName>
</protein>
<name>A0A6G1BM90_9ORYZ</name>
<evidence type="ECO:0000313" key="1">
    <source>
        <dbReference type="EMBL" id="KAF0888911.1"/>
    </source>
</evidence>
<gene>
    <name evidence="1" type="ORF">E2562_020133</name>
</gene>
<proteinExistence type="predicted"/>
<sequence>MTFQIQDEPEEFMEFSQPSLVRYGRPGRRQELSDTPVNGIPVGGSDCANVEDIKRNFFFCL</sequence>
<keyword evidence="2" id="KW-1185">Reference proteome</keyword>
<evidence type="ECO:0000313" key="2">
    <source>
        <dbReference type="Proteomes" id="UP000479710"/>
    </source>
</evidence>
<dbReference type="Proteomes" id="UP000479710">
    <property type="component" value="Unassembled WGS sequence"/>
</dbReference>
<organism evidence="1 2">
    <name type="scientific">Oryza meyeriana var. granulata</name>
    <dbReference type="NCBI Taxonomy" id="110450"/>
    <lineage>
        <taxon>Eukaryota</taxon>
        <taxon>Viridiplantae</taxon>
        <taxon>Streptophyta</taxon>
        <taxon>Embryophyta</taxon>
        <taxon>Tracheophyta</taxon>
        <taxon>Spermatophyta</taxon>
        <taxon>Magnoliopsida</taxon>
        <taxon>Liliopsida</taxon>
        <taxon>Poales</taxon>
        <taxon>Poaceae</taxon>
        <taxon>BOP clade</taxon>
        <taxon>Oryzoideae</taxon>
        <taxon>Oryzeae</taxon>
        <taxon>Oryzinae</taxon>
        <taxon>Oryza</taxon>
        <taxon>Oryza meyeriana</taxon>
    </lineage>
</organism>
<accession>A0A6G1BM90</accession>
<dbReference type="EMBL" id="SPHZ02000012">
    <property type="protein sequence ID" value="KAF0888911.1"/>
    <property type="molecule type" value="Genomic_DNA"/>
</dbReference>